<organism evidence="7 8">
    <name type="scientific">Acidocella aminolytica 101 = DSM 11237</name>
    <dbReference type="NCBI Taxonomy" id="1120923"/>
    <lineage>
        <taxon>Bacteria</taxon>
        <taxon>Pseudomonadati</taxon>
        <taxon>Pseudomonadota</taxon>
        <taxon>Alphaproteobacteria</taxon>
        <taxon>Acetobacterales</taxon>
        <taxon>Acidocellaceae</taxon>
        <taxon>Acidocella</taxon>
    </lineage>
</organism>
<dbReference type="Proteomes" id="UP000032668">
    <property type="component" value="Unassembled WGS sequence"/>
</dbReference>
<protein>
    <recommendedName>
        <fullName evidence="6">Mutator family transposase</fullName>
    </recommendedName>
</protein>
<dbReference type="PANTHER" id="PTHR33217:SF8">
    <property type="entry name" value="MUTATOR FAMILY TRANSPOSASE"/>
    <property type="match status" value="1"/>
</dbReference>
<dbReference type="AlphaFoldDB" id="A0A0D6PM22"/>
<proteinExistence type="inferred from homology"/>
<keyword evidence="5 6" id="KW-0233">DNA recombination</keyword>
<reference evidence="7 8" key="1">
    <citation type="submission" date="2012-11" db="EMBL/GenBank/DDBJ databases">
        <title>Whole genome sequence of Acidocella aminolytica 101 = DSM 11237.</title>
        <authorList>
            <person name="Azuma Y."/>
            <person name="Higashiura N."/>
            <person name="Hirakawa H."/>
            <person name="Matsushita K."/>
        </authorList>
    </citation>
    <scope>NUCLEOTIDE SEQUENCE [LARGE SCALE GENOMIC DNA]</scope>
    <source>
        <strain evidence="8">101 / DSM 11237</strain>
    </source>
</reference>
<dbReference type="EMBL" id="BANC01000223">
    <property type="protein sequence ID" value="GAN82273.1"/>
    <property type="molecule type" value="Genomic_DNA"/>
</dbReference>
<dbReference type="PANTHER" id="PTHR33217">
    <property type="entry name" value="TRANSPOSASE FOR INSERTION SEQUENCE ELEMENT IS1081"/>
    <property type="match status" value="1"/>
</dbReference>
<comment type="function">
    <text evidence="1 6">Required for the transposition of the insertion element.</text>
</comment>
<dbReference type="GO" id="GO:0006313">
    <property type="term" value="P:DNA transposition"/>
    <property type="evidence" value="ECO:0007669"/>
    <property type="project" value="UniProtKB-UniRule"/>
</dbReference>
<keyword evidence="6" id="KW-0814">Transposable element</keyword>
<dbReference type="GO" id="GO:0004803">
    <property type="term" value="F:transposase activity"/>
    <property type="evidence" value="ECO:0007669"/>
    <property type="project" value="UniProtKB-UniRule"/>
</dbReference>
<keyword evidence="8" id="KW-1185">Reference proteome</keyword>
<dbReference type="Pfam" id="PF00872">
    <property type="entry name" value="Transposase_mut"/>
    <property type="match status" value="1"/>
</dbReference>
<comment type="caution">
    <text evidence="7">The sequence shown here is derived from an EMBL/GenBank/DDBJ whole genome shotgun (WGS) entry which is preliminary data.</text>
</comment>
<sequence length="75" mass="8618">MDADEAEPALATFEKSDLAKRYPTIAQSWRRTRNEVIPFLDYPPEVRRVIYTTNSIEALNAKVRRACPNSQPLPK</sequence>
<keyword evidence="3 6" id="KW-0815">Transposition</keyword>
<keyword evidence="4 6" id="KW-0238">DNA-binding</keyword>
<evidence type="ECO:0000256" key="1">
    <source>
        <dbReference type="ARBA" id="ARBA00002190"/>
    </source>
</evidence>
<evidence type="ECO:0000256" key="2">
    <source>
        <dbReference type="ARBA" id="ARBA00010961"/>
    </source>
</evidence>
<name>A0A0D6PM22_9PROT</name>
<evidence type="ECO:0000256" key="3">
    <source>
        <dbReference type="ARBA" id="ARBA00022578"/>
    </source>
</evidence>
<evidence type="ECO:0000256" key="6">
    <source>
        <dbReference type="RuleBase" id="RU365089"/>
    </source>
</evidence>
<evidence type="ECO:0000313" key="7">
    <source>
        <dbReference type="EMBL" id="GAN82273.1"/>
    </source>
</evidence>
<evidence type="ECO:0000256" key="4">
    <source>
        <dbReference type="ARBA" id="ARBA00023125"/>
    </source>
</evidence>
<comment type="similarity">
    <text evidence="2 6">Belongs to the transposase mutator family.</text>
</comment>
<dbReference type="GO" id="GO:0003677">
    <property type="term" value="F:DNA binding"/>
    <property type="evidence" value="ECO:0007669"/>
    <property type="project" value="UniProtKB-UniRule"/>
</dbReference>
<gene>
    <name evidence="7" type="ORF">Aam_231_006</name>
</gene>
<accession>A0A0D6PM22</accession>
<evidence type="ECO:0000256" key="5">
    <source>
        <dbReference type="ARBA" id="ARBA00023172"/>
    </source>
</evidence>
<dbReference type="InterPro" id="IPR001207">
    <property type="entry name" value="Transposase_mutator"/>
</dbReference>
<evidence type="ECO:0000313" key="8">
    <source>
        <dbReference type="Proteomes" id="UP000032668"/>
    </source>
</evidence>